<accession>A0ABW1XN81</accession>
<comment type="caution">
    <text evidence="2">The sequence shown here is derived from an EMBL/GenBank/DDBJ whole genome shotgun (WGS) entry which is preliminary data.</text>
</comment>
<dbReference type="PANTHER" id="PTHR33121:SF79">
    <property type="entry name" value="CYCLIC DI-GMP PHOSPHODIESTERASE PDED-RELATED"/>
    <property type="match status" value="1"/>
</dbReference>
<evidence type="ECO:0000259" key="1">
    <source>
        <dbReference type="PROSITE" id="PS50883"/>
    </source>
</evidence>
<name>A0ABW1XN81_9ALTE</name>
<gene>
    <name evidence="2" type="ORF">ACFP85_14650</name>
</gene>
<feature type="domain" description="EAL" evidence="1">
    <location>
        <begin position="17"/>
        <end position="254"/>
    </location>
</feature>
<dbReference type="SMART" id="SM00052">
    <property type="entry name" value="EAL"/>
    <property type="match status" value="1"/>
</dbReference>
<dbReference type="PROSITE" id="PS50883">
    <property type="entry name" value="EAL"/>
    <property type="match status" value="1"/>
</dbReference>
<dbReference type="EMBL" id="JBHSUS010000001">
    <property type="protein sequence ID" value="MFC6441390.1"/>
    <property type="molecule type" value="Genomic_DNA"/>
</dbReference>
<keyword evidence="3" id="KW-1185">Reference proteome</keyword>
<organism evidence="2 3">
    <name type="scientific">Pseudobowmanella zhangzhouensis</name>
    <dbReference type="NCBI Taxonomy" id="1537679"/>
    <lineage>
        <taxon>Bacteria</taxon>
        <taxon>Pseudomonadati</taxon>
        <taxon>Pseudomonadota</taxon>
        <taxon>Gammaproteobacteria</taxon>
        <taxon>Alteromonadales</taxon>
        <taxon>Alteromonadaceae</taxon>
    </lineage>
</organism>
<sequence length="254" mass="28476">MKPADTLLFEIYLVFGSHMHVKLIDGKVDLDHIVPYFQPVIDLHTHSVVSYECLARLVTASAQLFLPSEFLSLVEQDACSGQLAQRIFSLSAHYFRDTSTAWSINLCASDVCDKQFLVFIREQLGDYPDPHRVTLEVKGESALACAERFAEFLGWCRETGINVVIDRFDPAISPAAHILSLPIQGIKLDGQLSRHFASDVQVQQQIRELAQQSAAKNIVLIAEHIEDEATLEAARELGIRYAQGFYFSQPQARV</sequence>
<proteinExistence type="predicted"/>
<dbReference type="Pfam" id="PF00563">
    <property type="entry name" value="EAL"/>
    <property type="match status" value="1"/>
</dbReference>
<evidence type="ECO:0000313" key="2">
    <source>
        <dbReference type="EMBL" id="MFC6441390.1"/>
    </source>
</evidence>
<protein>
    <submittedName>
        <fullName evidence="2">EAL domain-containing protein</fullName>
    </submittedName>
</protein>
<dbReference type="InterPro" id="IPR001633">
    <property type="entry name" value="EAL_dom"/>
</dbReference>
<reference evidence="3" key="1">
    <citation type="journal article" date="2019" name="Int. J. Syst. Evol. Microbiol.">
        <title>The Global Catalogue of Microorganisms (GCM) 10K type strain sequencing project: providing services to taxonomists for standard genome sequencing and annotation.</title>
        <authorList>
            <consortium name="The Broad Institute Genomics Platform"/>
            <consortium name="The Broad Institute Genome Sequencing Center for Infectious Disease"/>
            <person name="Wu L."/>
            <person name="Ma J."/>
        </authorList>
    </citation>
    <scope>NUCLEOTIDE SEQUENCE [LARGE SCALE GENOMIC DNA]</scope>
    <source>
        <strain evidence="3">CGMCC 1.16031</strain>
    </source>
</reference>
<evidence type="ECO:0000313" key="3">
    <source>
        <dbReference type="Proteomes" id="UP001596364"/>
    </source>
</evidence>
<dbReference type="RefSeq" id="WP_131257847.1">
    <property type="nucleotide sequence ID" value="NZ_JBHSUS010000001.1"/>
</dbReference>
<dbReference type="Proteomes" id="UP001596364">
    <property type="component" value="Unassembled WGS sequence"/>
</dbReference>
<dbReference type="Gene3D" id="3.20.20.450">
    <property type="entry name" value="EAL domain"/>
    <property type="match status" value="1"/>
</dbReference>
<dbReference type="InterPro" id="IPR035919">
    <property type="entry name" value="EAL_sf"/>
</dbReference>
<dbReference type="InterPro" id="IPR050706">
    <property type="entry name" value="Cyclic-di-GMP_PDE-like"/>
</dbReference>
<dbReference type="CDD" id="cd01948">
    <property type="entry name" value="EAL"/>
    <property type="match status" value="1"/>
</dbReference>
<dbReference type="SUPFAM" id="SSF141868">
    <property type="entry name" value="EAL domain-like"/>
    <property type="match status" value="1"/>
</dbReference>
<dbReference type="PANTHER" id="PTHR33121">
    <property type="entry name" value="CYCLIC DI-GMP PHOSPHODIESTERASE PDEF"/>
    <property type="match status" value="1"/>
</dbReference>